<dbReference type="GO" id="GO:0016020">
    <property type="term" value="C:membrane"/>
    <property type="evidence" value="ECO:0007669"/>
    <property type="project" value="UniProtKB-SubCell"/>
</dbReference>
<evidence type="ECO:0000313" key="6">
    <source>
        <dbReference type="EMBL" id="CUG88387.1"/>
    </source>
</evidence>
<dbReference type="Proteomes" id="UP000051952">
    <property type="component" value="Unassembled WGS sequence"/>
</dbReference>
<evidence type="ECO:0000256" key="3">
    <source>
        <dbReference type="ARBA" id="ARBA00022989"/>
    </source>
</evidence>
<dbReference type="AlphaFoldDB" id="A0A0S4JE01"/>
<name>A0A0S4JE01_BODSA</name>
<protein>
    <submittedName>
        <fullName evidence="6">Tetraspannin, putative</fullName>
    </submittedName>
</protein>
<dbReference type="Pfam" id="PF00335">
    <property type="entry name" value="Tetraspanin"/>
    <property type="match status" value="1"/>
</dbReference>
<proteinExistence type="predicted"/>
<dbReference type="InterPro" id="IPR018499">
    <property type="entry name" value="Tetraspanin/Peripherin"/>
</dbReference>
<evidence type="ECO:0000256" key="2">
    <source>
        <dbReference type="ARBA" id="ARBA00022692"/>
    </source>
</evidence>
<feature type="transmembrane region" description="Helical" evidence="5">
    <location>
        <begin position="200"/>
        <end position="221"/>
    </location>
</feature>
<feature type="transmembrane region" description="Helical" evidence="5">
    <location>
        <begin position="94"/>
        <end position="118"/>
    </location>
</feature>
<evidence type="ECO:0000256" key="1">
    <source>
        <dbReference type="ARBA" id="ARBA00004141"/>
    </source>
</evidence>
<keyword evidence="4 5" id="KW-0472">Membrane</keyword>
<keyword evidence="2 5" id="KW-0812">Transmembrane</keyword>
<accession>A0A0S4JE01</accession>
<organism evidence="6 7">
    <name type="scientific">Bodo saltans</name>
    <name type="common">Flagellated protozoan</name>
    <dbReference type="NCBI Taxonomy" id="75058"/>
    <lineage>
        <taxon>Eukaryota</taxon>
        <taxon>Discoba</taxon>
        <taxon>Euglenozoa</taxon>
        <taxon>Kinetoplastea</taxon>
        <taxon>Metakinetoplastina</taxon>
        <taxon>Eubodonida</taxon>
        <taxon>Bodonidae</taxon>
        <taxon>Bodo</taxon>
    </lineage>
</organism>
<keyword evidence="7" id="KW-1185">Reference proteome</keyword>
<sequence>MSSEKQLRYRNRGPGACTEMFRALLMIVNFVLALGSLAVIGMVAYLMSVHTDHINDVCNTCESLFIFALVLFCTLFVFSMLGLCALLKRNLCLLLIYGFYLLIFFLAALAITILLILIKNGKFDGTMERAWNDMALHGTGNLCDLQIDAKCSGWLELCSNANYIFNNTEACPVCTDDQQHQIQNFTETCYHELNRVIDQYYNPIVITGFTLVGVSLLSIIVSCRVRKNHEDDDDGGSYTRM</sequence>
<dbReference type="EMBL" id="CYKH01001635">
    <property type="protein sequence ID" value="CUG88387.1"/>
    <property type="molecule type" value="Genomic_DNA"/>
</dbReference>
<dbReference type="PRINTS" id="PR00259">
    <property type="entry name" value="TMFOUR"/>
</dbReference>
<feature type="transmembrane region" description="Helical" evidence="5">
    <location>
        <begin position="65"/>
        <end position="87"/>
    </location>
</feature>
<gene>
    <name evidence="6" type="ORF">BSAL_15160</name>
</gene>
<feature type="transmembrane region" description="Helical" evidence="5">
    <location>
        <begin position="21"/>
        <end position="45"/>
    </location>
</feature>
<comment type="subcellular location">
    <subcellularLocation>
        <location evidence="1">Membrane</location>
        <topology evidence="1">Multi-pass membrane protein</topology>
    </subcellularLocation>
</comment>
<keyword evidence="3 5" id="KW-1133">Transmembrane helix</keyword>
<evidence type="ECO:0000313" key="7">
    <source>
        <dbReference type="Proteomes" id="UP000051952"/>
    </source>
</evidence>
<evidence type="ECO:0000256" key="5">
    <source>
        <dbReference type="SAM" id="Phobius"/>
    </source>
</evidence>
<dbReference type="VEuPathDB" id="TriTrypDB:BSAL_15160"/>
<evidence type="ECO:0000256" key="4">
    <source>
        <dbReference type="ARBA" id="ARBA00023136"/>
    </source>
</evidence>
<reference evidence="7" key="1">
    <citation type="submission" date="2015-09" db="EMBL/GenBank/DDBJ databases">
        <authorList>
            <consortium name="Pathogen Informatics"/>
        </authorList>
    </citation>
    <scope>NUCLEOTIDE SEQUENCE [LARGE SCALE GENOMIC DNA]</scope>
    <source>
        <strain evidence="7">Lake Konstanz</strain>
    </source>
</reference>
<dbReference type="OMA" id="CATHSTI"/>